<reference evidence="1" key="1">
    <citation type="submission" date="2021-02" db="EMBL/GenBank/DDBJ databases">
        <authorList>
            <person name="Dougan E. K."/>
            <person name="Rhodes N."/>
            <person name="Thang M."/>
            <person name="Chan C."/>
        </authorList>
    </citation>
    <scope>NUCLEOTIDE SEQUENCE</scope>
</reference>
<feature type="non-terminal residue" evidence="1">
    <location>
        <position position="651"/>
    </location>
</feature>
<sequence>EAETIIEASVPLFSSQAAAVKLYVEDDGSCNPLGGISSSEWVFLLNNVGKQRFLSQEVSQLFMQVANGVDVQSSKVALSVTLASTTGLIRSLIRGSVVNRIPPPPTQAIADEMILVQREWDELGSELQAAVDLGKTDSLTVAVIARQSRHTLRIMDSATRLYQAAALGSMPTLASHVVNMAGRQRMLFQKISKEANLIFYGEDVGKNWVELNASRDMFTSHHWKLLLGKVNDSSSPAINRTTDLCVIQQMKLVIDSYGELEQAAFQTAAGSRVAIADLIRLNPVAFSAMNTAVGFYASGTSSCAAHNISFLEWGGAIREIGHLRDLSQRASNRFLLVAFAKYASNSTSASSNALEDTITDIHLSLKKMQFGAGVDNVPAAPTQGVVDYVFTLDGISSSFIETLEAVHTFKAKDVNTVVSQSEAMVEGTETLMTMYLEAAEKSEPSVPGRRMNIASRQLMLVQTMVQEAMFLRLSLNGLKHGEKLDKAIASFVASQQLLKNGGNGLQGIVAQRQDLLYQVYLVDQAWNDFLPRVHDIAEGLSNDTTAMEATLFALDEVLGEAVVLFSVLDPYVPPEEEPPFLWLAIPVVICSVWPKHVLQLTDRTKQQQNKKQQQEQSVIWNTLTVSSAKISLLTVVANNKNNSKTSSKDKI</sequence>
<dbReference type="AlphaFoldDB" id="A0A813GCA6"/>
<organism evidence="1 2">
    <name type="scientific">Polarella glacialis</name>
    <name type="common">Dinoflagellate</name>
    <dbReference type="NCBI Taxonomy" id="89957"/>
    <lineage>
        <taxon>Eukaryota</taxon>
        <taxon>Sar</taxon>
        <taxon>Alveolata</taxon>
        <taxon>Dinophyceae</taxon>
        <taxon>Suessiales</taxon>
        <taxon>Suessiaceae</taxon>
        <taxon>Polarella</taxon>
    </lineage>
</organism>
<evidence type="ECO:0000313" key="2">
    <source>
        <dbReference type="Proteomes" id="UP000654075"/>
    </source>
</evidence>
<dbReference type="Proteomes" id="UP000654075">
    <property type="component" value="Unassembled WGS sequence"/>
</dbReference>
<keyword evidence="2" id="KW-1185">Reference proteome</keyword>
<accession>A0A813GCA6</accession>
<comment type="caution">
    <text evidence="1">The sequence shown here is derived from an EMBL/GenBank/DDBJ whole genome shotgun (WGS) entry which is preliminary data.</text>
</comment>
<dbReference type="EMBL" id="CAJNNV010028258">
    <property type="protein sequence ID" value="CAE8623873.1"/>
    <property type="molecule type" value="Genomic_DNA"/>
</dbReference>
<proteinExistence type="predicted"/>
<protein>
    <submittedName>
        <fullName evidence="1">Uncharacterized protein</fullName>
    </submittedName>
</protein>
<name>A0A813GCA6_POLGL</name>
<evidence type="ECO:0000313" key="1">
    <source>
        <dbReference type="EMBL" id="CAE8623873.1"/>
    </source>
</evidence>
<gene>
    <name evidence="1" type="ORF">PGLA1383_LOCUS41083</name>
</gene>